<accession>A0AAW0KAD3</accession>
<proteinExistence type="predicted"/>
<dbReference type="InterPro" id="IPR036388">
    <property type="entry name" value="WH-like_DNA-bd_sf"/>
</dbReference>
<comment type="caution">
    <text evidence="6">The sequence shown here is derived from an EMBL/GenBank/DDBJ whole genome shotgun (WGS) entry which is preliminary data.</text>
</comment>
<dbReference type="PANTHER" id="PTHR23155">
    <property type="entry name" value="DISEASE RESISTANCE PROTEIN RP"/>
    <property type="match status" value="1"/>
</dbReference>
<evidence type="ECO:0000313" key="6">
    <source>
        <dbReference type="EMBL" id="KAK7835469.1"/>
    </source>
</evidence>
<dbReference type="Gene3D" id="3.40.50.300">
    <property type="entry name" value="P-loop containing nucleotide triphosphate hydrolases"/>
    <property type="match status" value="2"/>
</dbReference>
<sequence>MAAEVPVSLLWGKLQKMRDEERFVLPGLRNRVVTAVNELEKILCFLKASKSNHEIISISPQETSLQRTVSSSTPQEASLLRTIYSAEHFTESFLLQRRRKGVIQIEMPLAFSPWTQLWFSFKMMKLVQRVKAVSMQFGETQGQPMVDNTELPDRREIHAGQCCRRCHHLVGELVARLIYDNEASLCVISLVREEVNGEEICFTTLAREVYDRLDIQLHFRSRAWLKVPRDPEYKNLLLALLKQLPSCVMNDLEHMNEKELCTMLFQFLMEDRFLIVLDDVQTVDVWLKFVRPFADAVNGSRVILTTTNIDVAKQADPWSSPLELSPLIEQDPDAIFVGREDEVKKLLPTSELKDLDLMVEEELSDMLFKCSMEHRFLIVLDEVQVESVYKLFRCFGDAVNGSRVILTTRDFNIAKRADPWSSPLKLRPLTEGKSWSLFLKKVGRPEYSKELNNLREDILRICEGFPVAIVLLGGVLSALDYKEWSRVIGLAEQRIGSQSRLANIVDFGYDQLPYVLKPCFLYLALFPKAYEIPIRRLLQLWLAEGFVQFIPDRTIPEDEAKRYLEELVCRNMIEIAKWKSDGSPKTCRMPTYLYDIFLPKANDIGFLHVHHRKTDCASTDSPEPHIPRLAGKFGVESSTSKSHIRQLRSNVSSNSDSTEPYIPRLADKFGVESSTSKSHIRQLRSYVSFNSEKRDASNSGIGKFLKTMIKRRGFVLLKVLDLEGVYKPSLPKKLGKLQNLRYLGLRWTGLDTCPESVGYLPCLETLDLKYTNVTTLPSSIWKAKKLRHLYMNEIFVQKPPKESLPNLLTLMELHIGANCPYKYKLDKFTSLRKLGLTCHSKSAWETAKCISELVNLQTLKLKSRDPFGQPVELVLAPMKEHRTLSNLYLFGEIKKEVDIYICKEHRFLSNLHLSGEMGKEDDLSTNHNLLVKQNFLEDGIHNVPRNLRTLTLSMSGLEDDPMPVLGKLLPQLNTLRLFARSYVKSKMTCHSTHFPKLRVLKMWNLERLEQWEVEQGAMPQLVELEIRCCEKLNKSVKLEKLDSLEELILTNMPQDFKI</sequence>
<dbReference type="Proteomes" id="UP000237347">
    <property type="component" value="Unassembled WGS sequence"/>
</dbReference>
<name>A0AAW0KAD3_QUESU</name>
<dbReference type="AlphaFoldDB" id="A0AAW0KAD3"/>
<dbReference type="SUPFAM" id="SSF52058">
    <property type="entry name" value="L domain-like"/>
    <property type="match status" value="1"/>
</dbReference>
<dbReference type="GO" id="GO:0043531">
    <property type="term" value="F:ADP binding"/>
    <property type="evidence" value="ECO:0007669"/>
    <property type="project" value="InterPro"/>
</dbReference>
<gene>
    <name evidence="6" type="ORF">CFP56_023488</name>
</gene>
<evidence type="ECO:0000256" key="1">
    <source>
        <dbReference type="ARBA" id="ARBA00022737"/>
    </source>
</evidence>
<protein>
    <submittedName>
        <fullName evidence="6">Disease resistance protein</fullName>
    </submittedName>
</protein>
<evidence type="ECO:0000259" key="4">
    <source>
        <dbReference type="Pfam" id="PF23559"/>
    </source>
</evidence>
<dbReference type="Gene3D" id="3.80.10.10">
    <property type="entry name" value="Ribonuclease Inhibitor"/>
    <property type="match status" value="1"/>
</dbReference>
<dbReference type="InterPro" id="IPR027417">
    <property type="entry name" value="P-loop_NTPase"/>
</dbReference>
<dbReference type="Gene3D" id="1.10.10.10">
    <property type="entry name" value="Winged helix-like DNA-binding domain superfamily/Winged helix DNA-binding domain"/>
    <property type="match status" value="1"/>
</dbReference>
<dbReference type="InterPro" id="IPR055414">
    <property type="entry name" value="LRR_R13L4/SHOC2-like"/>
</dbReference>
<dbReference type="InterPro" id="IPR002182">
    <property type="entry name" value="NB-ARC"/>
</dbReference>
<dbReference type="InterPro" id="IPR044974">
    <property type="entry name" value="Disease_R_plants"/>
</dbReference>
<dbReference type="SUPFAM" id="SSF52540">
    <property type="entry name" value="P-loop containing nucleoside triphosphate hydrolases"/>
    <property type="match status" value="2"/>
</dbReference>
<evidence type="ECO:0000256" key="2">
    <source>
        <dbReference type="ARBA" id="ARBA00022821"/>
    </source>
</evidence>
<feature type="domain" description="Disease resistance protein winged helix" evidence="4">
    <location>
        <begin position="525"/>
        <end position="596"/>
    </location>
</feature>
<dbReference type="Gene3D" id="1.10.8.430">
    <property type="entry name" value="Helical domain of apoptotic protease-activating factors"/>
    <property type="match status" value="1"/>
</dbReference>
<keyword evidence="1" id="KW-0677">Repeat</keyword>
<organism evidence="6 7">
    <name type="scientific">Quercus suber</name>
    <name type="common">Cork oak</name>
    <dbReference type="NCBI Taxonomy" id="58331"/>
    <lineage>
        <taxon>Eukaryota</taxon>
        <taxon>Viridiplantae</taxon>
        <taxon>Streptophyta</taxon>
        <taxon>Embryophyta</taxon>
        <taxon>Tracheophyta</taxon>
        <taxon>Spermatophyta</taxon>
        <taxon>Magnoliopsida</taxon>
        <taxon>eudicotyledons</taxon>
        <taxon>Gunneridae</taxon>
        <taxon>Pentapetalae</taxon>
        <taxon>rosids</taxon>
        <taxon>fabids</taxon>
        <taxon>Fagales</taxon>
        <taxon>Fagaceae</taxon>
        <taxon>Quercus</taxon>
    </lineage>
</organism>
<dbReference type="GO" id="GO:0098542">
    <property type="term" value="P:defense response to other organism"/>
    <property type="evidence" value="ECO:0007669"/>
    <property type="project" value="TreeGrafter"/>
</dbReference>
<dbReference type="Pfam" id="PF00931">
    <property type="entry name" value="NB-ARC"/>
    <property type="match status" value="2"/>
</dbReference>
<keyword evidence="7" id="KW-1185">Reference proteome</keyword>
<feature type="domain" description="Disease resistance R13L4/SHOC-2-like LRR" evidence="5">
    <location>
        <begin position="706"/>
        <end position="923"/>
    </location>
</feature>
<dbReference type="Pfam" id="PF23559">
    <property type="entry name" value="WHD_DRP"/>
    <property type="match status" value="1"/>
</dbReference>
<dbReference type="InterPro" id="IPR032675">
    <property type="entry name" value="LRR_dom_sf"/>
</dbReference>
<dbReference type="Pfam" id="PF23598">
    <property type="entry name" value="LRR_14"/>
    <property type="match status" value="1"/>
</dbReference>
<keyword evidence="2" id="KW-0611">Plant defense</keyword>
<feature type="domain" description="NB-ARC" evidence="3">
    <location>
        <begin position="351"/>
        <end position="444"/>
    </location>
</feature>
<feature type="domain" description="NB-ARC" evidence="3">
    <location>
        <begin position="203"/>
        <end position="327"/>
    </location>
</feature>
<evidence type="ECO:0000259" key="5">
    <source>
        <dbReference type="Pfam" id="PF23598"/>
    </source>
</evidence>
<dbReference type="FunFam" id="1.10.10.10:FF:000322">
    <property type="entry name" value="Probable disease resistance protein At1g63360"/>
    <property type="match status" value="1"/>
</dbReference>
<evidence type="ECO:0000259" key="3">
    <source>
        <dbReference type="Pfam" id="PF00931"/>
    </source>
</evidence>
<reference evidence="6 7" key="1">
    <citation type="journal article" date="2018" name="Sci. Data">
        <title>The draft genome sequence of cork oak.</title>
        <authorList>
            <person name="Ramos A.M."/>
            <person name="Usie A."/>
            <person name="Barbosa P."/>
            <person name="Barros P.M."/>
            <person name="Capote T."/>
            <person name="Chaves I."/>
            <person name="Simoes F."/>
            <person name="Abreu I."/>
            <person name="Carrasquinho I."/>
            <person name="Faro C."/>
            <person name="Guimaraes J.B."/>
            <person name="Mendonca D."/>
            <person name="Nobrega F."/>
            <person name="Rodrigues L."/>
            <person name="Saibo N.J.M."/>
            <person name="Varela M.C."/>
            <person name="Egas C."/>
            <person name="Matos J."/>
            <person name="Miguel C.M."/>
            <person name="Oliveira M.M."/>
            <person name="Ricardo C.P."/>
            <person name="Goncalves S."/>
        </authorList>
    </citation>
    <scope>NUCLEOTIDE SEQUENCE [LARGE SCALE GENOMIC DNA]</scope>
    <source>
        <strain evidence="7">cv. HL8</strain>
    </source>
</reference>
<dbReference type="InterPro" id="IPR042197">
    <property type="entry name" value="Apaf_helical"/>
</dbReference>
<dbReference type="EMBL" id="PKMF04000371">
    <property type="protein sequence ID" value="KAK7835469.1"/>
    <property type="molecule type" value="Genomic_DNA"/>
</dbReference>
<dbReference type="PANTHER" id="PTHR23155:SF955">
    <property type="entry name" value="AAA+ ATPASE DOMAIN-CONTAINING PROTEIN"/>
    <property type="match status" value="1"/>
</dbReference>
<dbReference type="PRINTS" id="PR00364">
    <property type="entry name" value="DISEASERSIST"/>
</dbReference>
<dbReference type="InterPro" id="IPR058922">
    <property type="entry name" value="WHD_DRP"/>
</dbReference>
<evidence type="ECO:0000313" key="7">
    <source>
        <dbReference type="Proteomes" id="UP000237347"/>
    </source>
</evidence>